<accession>A0A5K7YH27</accession>
<evidence type="ECO:0000256" key="10">
    <source>
        <dbReference type="ARBA" id="ARBA00048072"/>
    </source>
</evidence>
<dbReference type="InterPro" id="IPR035966">
    <property type="entry name" value="PKF_sf"/>
</dbReference>
<dbReference type="Gene3D" id="3.40.50.450">
    <property type="match status" value="2"/>
</dbReference>
<dbReference type="Gene3D" id="3.40.50.460">
    <property type="entry name" value="Phosphofructokinase domain"/>
    <property type="match status" value="1"/>
</dbReference>
<dbReference type="GO" id="GO:0003872">
    <property type="term" value="F:6-phosphofructokinase activity"/>
    <property type="evidence" value="ECO:0007669"/>
    <property type="project" value="InterPro"/>
</dbReference>
<dbReference type="OrthoDB" id="9802503at2"/>
<dbReference type="Pfam" id="PF00365">
    <property type="entry name" value="PFK"/>
    <property type="match status" value="1"/>
</dbReference>
<evidence type="ECO:0000259" key="11">
    <source>
        <dbReference type="Pfam" id="PF00365"/>
    </source>
</evidence>
<dbReference type="InterPro" id="IPR022953">
    <property type="entry name" value="ATP_PFK"/>
</dbReference>
<keyword evidence="8" id="KW-0324">Glycolysis</keyword>
<organism evidence="12 13">
    <name type="scientific">Desulfosarcina alkanivorans</name>
    <dbReference type="NCBI Taxonomy" id="571177"/>
    <lineage>
        <taxon>Bacteria</taxon>
        <taxon>Pseudomonadati</taxon>
        <taxon>Thermodesulfobacteriota</taxon>
        <taxon>Desulfobacteria</taxon>
        <taxon>Desulfobacterales</taxon>
        <taxon>Desulfosarcinaceae</taxon>
        <taxon>Desulfosarcina</taxon>
    </lineage>
</organism>
<evidence type="ECO:0000256" key="1">
    <source>
        <dbReference type="ARBA" id="ARBA00001946"/>
    </source>
</evidence>
<evidence type="ECO:0000256" key="6">
    <source>
        <dbReference type="ARBA" id="ARBA00022777"/>
    </source>
</evidence>
<evidence type="ECO:0000313" key="13">
    <source>
        <dbReference type="Proteomes" id="UP000427906"/>
    </source>
</evidence>
<evidence type="ECO:0000256" key="9">
    <source>
        <dbReference type="ARBA" id="ARBA00038478"/>
    </source>
</evidence>
<evidence type="ECO:0000256" key="7">
    <source>
        <dbReference type="ARBA" id="ARBA00022842"/>
    </source>
</evidence>
<evidence type="ECO:0000256" key="8">
    <source>
        <dbReference type="ARBA" id="ARBA00023152"/>
    </source>
</evidence>
<dbReference type="SUPFAM" id="SSF53784">
    <property type="entry name" value="Phosphofructokinase"/>
    <property type="match status" value="1"/>
</dbReference>
<dbReference type="GO" id="GO:0046872">
    <property type="term" value="F:metal ion binding"/>
    <property type="evidence" value="ECO:0007669"/>
    <property type="project" value="UniProtKB-KW"/>
</dbReference>
<evidence type="ECO:0000256" key="3">
    <source>
        <dbReference type="ARBA" id="ARBA00022490"/>
    </source>
</evidence>
<dbReference type="PANTHER" id="PTHR43650">
    <property type="entry name" value="PYROPHOSPHATE--FRUCTOSE 6-PHOSPHATE 1-PHOSPHOTRANSFERASE"/>
    <property type="match status" value="1"/>
</dbReference>
<dbReference type="GO" id="GO:0009749">
    <property type="term" value="P:response to glucose"/>
    <property type="evidence" value="ECO:0007669"/>
    <property type="project" value="TreeGrafter"/>
</dbReference>
<gene>
    <name evidence="12" type="ORF">DSCA_16450</name>
</gene>
<keyword evidence="3" id="KW-0963">Cytoplasm</keyword>
<dbReference type="PRINTS" id="PR00476">
    <property type="entry name" value="PHFRCTKINASE"/>
</dbReference>
<comment type="catalytic activity">
    <reaction evidence="10">
        <text>beta-D-fructose 6-phosphate + diphosphate = beta-D-fructose 1,6-bisphosphate + phosphate + H(+)</text>
        <dbReference type="Rhea" id="RHEA:13613"/>
        <dbReference type="ChEBI" id="CHEBI:15378"/>
        <dbReference type="ChEBI" id="CHEBI:32966"/>
        <dbReference type="ChEBI" id="CHEBI:33019"/>
        <dbReference type="ChEBI" id="CHEBI:43474"/>
        <dbReference type="ChEBI" id="CHEBI:57634"/>
        <dbReference type="EC" id="2.7.1.90"/>
    </reaction>
</comment>
<name>A0A5K7YH27_9BACT</name>
<evidence type="ECO:0000313" key="12">
    <source>
        <dbReference type="EMBL" id="BBO67715.1"/>
    </source>
</evidence>
<keyword evidence="5" id="KW-0479">Metal-binding</keyword>
<comment type="function">
    <text evidence="2">Catalyzes the phosphorylation of D-fructose 6-phosphate, the first committing step of glycolysis. Uses inorganic phosphate (PPi) as phosphoryl donor instead of ATP like common ATP-dependent phosphofructokinases (ATP-PFKs), which renders the reaction reversible, and can thus function both in glycolysis and gluconeogenesis. Consistently, PPi-PFK can replace the enzymes of both the forward (ATP-PFK) and reverse (fructose-bisphosphatase (FBPase)) reactions.</text>
</comment>
<evidence type="ECO:0000256" key="5">
    <source>
        <dbReference type="ARBA" id="ARBA00022723"/>
    </source>
</evidence>
<dbReference type="UniPathway" id="UPA00109">
    <property type="reaction ID" value="UER00182"/>
</dbReference>
<sequence length="708" mass="78708">MPEPSTIRLDKLLDHPAVADAVADVNLELKERIAYQPPACEVFDRKFTTLETDPGYQFDIDKEARRRLSHIIGNTVQRVVGSDDPGDAAGADYGKARRIGIVFSGGPAPGGHNVIAGLFDAARRVNSQTRLFGFLMGPDGIIDGDYVELTRDLVDRYRNVGGFTMIKTGRTKIDNEKKMTLSRETCKQLGLDALVVVGGDDSNTNAAFLAQEMFADGIQVIGVPKTIDGDIQVRDARGRVLCAMSFGFHTAARAFSQAIANLCTDASSDVKYWHVCKVMGRVASHLALEVALQTHANITLIGEDLADYVDHARLEKAEREGVVDYTAYGMTLRHLSRVICDAIMDRAAVGKSYGVLVIPEGVLEFINEIQTFIIKFNTIIANYNQVHDRDFHTAFPTLDDKLEYLRRLVRGIRKDVSYNVWNARDDELFNDIPAFFQEGLLTERDSHGNFQFSQVKTEKVLLDLVKDYLNILREKGRYKIGIDAAQFAKTMQKGGLDPERYGPVLFDNWEQARYLMIKKNIISRKTLTAALVNAGFLGADDPIPPPVEKIFEQSVPKLKTQTHFYGYDGRGSDPTRFDCIYTYNLGRTVFSLIANGATGQMAAILNLEQDFSSWRPIGIPIAPLMHLEERKGKLELVLEKSIVDVNAPAFRVVQALRGHWLAAAPGEDHYRHPGPIRFAGNSEENRPITLLLNAMGGHLCGQEEKAGE</sequence>
<comment type="cofactor">
    <cofactor evidence="1">
        <name>Mg(2+)</name>
        <dbReference type="ChEBI" id="CHEBI:18420"/>
    </cofactor>
</comment>
<keyword evidence="7" id="KW-0460">Magnesium</keyword>
<dbReference type="Proteomes" id="UP000427906">
    <property type="component" value="Chromosome"/>
</dbReference>
<comment type="similarity">
    <text evidence="9">Belongs to the phosphofructokinase type A (PFKA) family.</text>
</comment>
<keyword evidence="6" id="KW-0418">Kinase</keyword>
<dbReference type="GO" id="GO:0047334">
    <property type="term" value="F:diphosphate-fructose-6-phosphate 1-phosphotransferase activity"/>
    <property type="evidence" value="ECO:0007669"/>
    <property type="project" value="UniProtKB-EC"/>
</dbReference>
<evidence type="ECO:0000256" key="2">
    <source>
        <dbReference type="ARBA" id="ARBA00003138"/>
    </source>
</evidence>
<dbReference type="KEGG" id="dalk:DSCA_16450"/>
<evidence type="ECO:0000256" key="4">
    <source>
        <dbReference type="ARBA" id="ARBA00022679"/>
    </source>
</evidence>
<dbReference type="EMBL" id="AP021874">
    <property type="protein sequence ID" value="BBO67715.1"/>
    <property type="molecule type" value="Genomic_DNA"/>
</dbReference>
<dbReference type="GO" id="GO:0005829">
    <property type="term" value="C:cytosol"/>
    <property type="evidence" value="ECO:0007669"/>
    <property type="project" value="TreeGrafter"/>
</dbReference>
<dbReference type="GO" id="GO:0006002">
    <property type="term" value="P:fructose 6-phosphate metabolic process"/>
    <property type="evidence" value="ECO:0007669"/>
    <property type="project" value="InterPro"/>
</dbReference>
<keyword evidence="13" id="KW-1185">Reference proteome</keyword>
<keyword evidence="4" id="KW-0808">Transferase</keyword>
<proteinExistence type="inferred from homology"/>
<dbReference type="AlphaFoldDB" id="A0A5K7YH27"/>
<dbReference type="RefSeq" id="WP_155315945.1">
    <property type="nucleotide sequence ID" value="NZ_AP021874.1"/>
</dbReference>
<feature type="domain" description="Phosphofructokinase" evidence="11">
    <location>
        <begin position="98"/>
        <end position="307"/>
    </location>
</feature>
<dbReference type="InterPro" id="IPR000023">
    <property type="entry name" value="Phosphofructokinase_dom"/>
</dbReference>
<dbReference type="PANTHER" id="PTHR43650:SF1">
    <property type="entry name" value="PYROPHOSPHATE--FRUCTOSE 6-PHOSPHATE 1-PHOSPHOTRANSFERASE SUBUNIT BETA 2"/>
    <property type="match status" value="1"/>
</dbReference>
<protein>
    <recommendedName>
        <fullName evidence="11">Phosphofructokinase domain-containing protein</fullName>
    </recommendedName>
</protein>
<reference evidence="12 13" key="1">
    <citation type="submission" date="2019-11" db="EMBL/GenBank/DDBJ databases">
        <title>Comparative genomics of hydrocarbon-degrading Desulfosarcina strains.</title>
        <authorList>
            <person name="Watanabe M."/>
            <person name="Kojima H."/>
            <person name="Fukui M."/>
        </authorList>
    </citation>
    <scope>NUCLEOTIDE SEQUENCE [LARGE SCALE GENOMIC DNA]</scope>
    <source>
        <strain evidence="12 13">PL12</strain>
    </source>
</reference>